<protein>
    <recommendedName>
        <fullName evidence="3">Molybdopterin synthase sulfur carrier subunit</fullName>
    </recommendedName>
</protein>
<dbReference type="RefSeq" id="WP_345339615.1">
    <property type="nucleotide sequence ID" value="NZ_BAABLI010000010.1"/>
</dbReference>
<evidence type="ECO:0000313" key="4">
    <source>
        <dbReference type="EMBL" id="MFD2097038.1"/>
    </source>
</evidence>
<dbReference type="SUPFAM" id="SSF54285">
    <property type="entry name" value="MoaD/ThiS"/>
    <property type="match status" value="1"/>
</dbReference>
<dbReference type="Proteomes" id="UP001597380">
    <property type="component" value="Unassembled WGS sequence"/>
</dbReference>
<evidence type="ECO:0000256" key="3">
    <source>
        <dbReference type="ARBA" id="ARBA00024247"/>
    </source>
</evidence>
<dbReference type="CDD" id="cd00754">
    <property type="entry name" value="Ubl_MoaD"/>
    <property type="match status" value="1"/>
</dbReference>
<gene>
    <name evidence="4" type="ORF">ACFSJ3_13660</name>
</gene>
<organism evidence="4 5">
    <name type="scientific">Corallincola platygyrae</name>
    <dbReference type="NCBI Taxonomy" id="1193278"/>
    <lineage>
        <taxon>Bacteria</taxon>
        <taxon>Pseudomonadati</taxon>
        <taxon>Pseudomonadota</taxon>
        <taxon>Gammaproteobacteria</taxon>
        <taxon>Alteromonadales</taxon>
        <taxon>Psychromonadaceae</taxon>
        <taxon>Corallincola</taxon>
    </lineage>
</organism>
<dbReference type="EMBL" id="JBHUHT010000015">
    <property type="protein sequence ID" value="MFD2097038.1"/>
    <property type="molecule type" value="Genomic_DNA"/>
</dbReference>
<comment type="similarity">
    <text evidence="2">Belongs to the MoaD family.</text>
</comment>
<reference evidence="5" key="1">
    <citation type="journal article" date="2019" name="Int. J. Syst. Evol. Microbiol.">
        <title>The Global Catalogue of Microorganisms (GCM) 10K type strain sequencing project: providing services to taxonomists for standard genome sequencing and annotation.</title>
        <authorList>
            <consortium name="The Broad Institute Genomics Platform"/>
            <consortium name="The Broad Institute Genome Sequencing Center for Infectious Disease"/>
            <person name="Wu L."/>
            <person name="Ma J."/>
        </authorList>
    </citation>
    <scope>NUCLEOTIDE SEQUENCE [LARGE SCALE GENOMIC DNA]</scope>
    <source>
        <strain evidence="5">CGMCC 1.10992</strain>
    </source>
</reference>
<dbReference type="Gene3D" id="3.10.20.30">
    <property type="match status" value="1"/>
</dbReference>
<dbReference type="InterPro" id="IPR044672">
    <property type="entry name" value="MOCS2A"/>
</dbReference>
<keyword evidence="1" id="KW-0547">Nucleotide-binding</keyword>
<dbReference type="InterPro" id="IPR012675">
    <property type="entry name" value="Beta-grasp_dom_sf"/>
</dbReference>
<comment type="caution">
    <text evidence="4">The sequence shown here is derived from an EMBL/GenBank/DDBJ whole genome shotgun (WGS) entry which is preliminary data.</text>
</comment>
<dbReference type="PANTHER" id="PTHR33359:SF1">
    <property type="entry name" value="MOLYBDOPTERIN SYNTHASE SULFUR CARRIER SUBUNIT"/>
    <property type="match status" value="1"/>
</dbReference>
<dbReference type="InterPro" id="IPR016155">
    <property type="entry name" value="Mopterin_synth/thiamin_S_b"/>
</dbReference>
<dbReference type="InterPro" id="IPR003749">
    <property type="entry name" value="ThiS/MoaD-like"/>
</dbReference>
<evidence type="ECO:0000256" key="1">
    <source>
        <dbReference type="ARBA" id="ARBA00022741"/>
    </source>
</evidence>
<keyword evidence="5" id="KW-1185">Reference proteome</keyword>
<sequence>MKVLFFASLRDTLGTSELQEPLATGESLTADGLRERLKSRGEAWQKALSQPSLLVAVNQAMVPWDTLLSDDDEVALFPPVTGG</sequence>
<evidence type="ECO:0000313" key="5">
    <source>
        <dbReference type="Proteomes" id="UP001597380"/>
    </source>
</evidence>
<proteinExistence type="inferred from homology"/>
<accession>A0ABW4XPJ0</accession>
<dbReference type="Pfam" id="PF02597">
    <property type="entry name" value="ThiS"/>
    <property type="match status" value="1"/>
</dbReference>
<name>A0ABW4XPJ0_9GAMM</name>
<dbReference type="PANTHER" id="PTHR33359">
    <property type="entry name" value="MOLYBDOPTERIN SYNTHASE SULFUR CARRIER SUBUNIT"/>
    <property type="match status" value="1"/>
</dbReference>
<evidence type="ECO:0000256" key="2">
    <source>
        <dbReference type="ARBA" id="ARBA00024200"/>
    </source>
</evidence>